<dbReference type="RefSeq" id="WP_169070961.1">
    <property type="nucleotide sequence ID" value="NZ_SPMX01000042.1"/>
</dbReference>
<dbReference type="Proteomes" id="UP000886469">
    <property type="component" value="Unassembled WGS sequence"/>
</dbReference>
<protein>
    <submittedName>
        <fullName evidence="5">Kinase/pyrophosphorylase</fullName>
    </submittedName>
</protein>
<evidence type="ECO:0000313" key="6">
    <source>
        <dbReference type="Proteomes" id="UP000886469"/>
    </source>
</evidence>
<dbReference type="NCBIfam" id="NF003742">
    <property type="entry name" value="PRK05339.1"/>
    <property type="match status" value="1"/>
</dbReference>
<organism evidence="5 6">
    <name type="scientific">Candidatus Accumulibacter contiguus</name>
    <dbReference type="NCBI Taxonomy" id="2954381"/>
    <lineage>
        <taxon>Bacteria</taxon>
        <taxon>Pseudomonadati</taxon>
        <taxon>Pseudomonadota</taxon>
        <taxon>Betaproteobacteria</taxon>
        <taxon>Candidatus Accumulibacter</taxon>
    </lineage>
</organism>
<keyword evidence="1" id="KW-0723">Serine/threonine-protein kinase</keyword>
<dbReference type="GO" id="GO:0016301">
    <property type="term" value="F:kinase activity"/>
    <property type="evidence" value="ECO:0007669"/>
    <property type="project" value="UniProtKB-KW"/>
</dbReference>
<keyword evidence="4 5" id="KW-0418">Kinase</keyword>
<name>A0ABX1TCX5_9PROT</name>
<evidence type="ECO:0000256" key="1">
    <source>
        <dbReference type="ARBA" id="ARBA00022527"/>
    </source>
</evidence>
<evidence type="ECO:0000313" key="5">
    <source>
        <dbReference type="EMBL" id="NMQ06420.1"/>
    </source>
</evidence>
<dbReference type="Pfam" id="PF03618">
    <property type="entry name" value="Kinase-PPPase"/>
    <property type="match status" value="1"/>
</dbReference>
<keyword evidence="6" id="KW-1185">Reference proteome</keyword>
<dbReference type="PANTHER" id="PTHR31756:SF3">
    <property type="entry name" value="PYRUVATE, PHOSPHATE DIKINASE REGULATORY PROTEIN 1, CHLOROPLASTIC"/>
    <property type="match status" value="1"/>
</dbReference>
<accession>A0ABX1TCX5</accession>
<sequence>MAKEKGKDKAKAAQTRTIVLHLVSHASGELVEMLARNAVNQLDGLEVKRRLWKMVRRLDQVPEILGVLASSPGYVLHSISHGDVRAALEEGCHRLDIPCQFALEPLIGRLAEYSGATVQFHNSSGDAFDEDYYRRVEAMKYTLAHDDGIGSDDLEGADVIIVGVSRATKTPTCMYLASRGIKAANVPLVPGAQPPLALLRASKPLIVGLTVDPVRLAMVRAARLTALQDDANTDYADYDGLRKEVLEARRLFIRRGWPIIDASHRSIEQTASMIIEMLRKRAGEGQ</sequence>
<evidence type="ECO:0000256" key="3">
    <source>
        <dbReference type="ARBA" id="ARBA00022741"/>
    </source>
</evidence>
<reference evidence="5" key="1">
    <citation type="submission" date="2019-03" db="EMBL/GenBank/DDBJ databases">
        <title>Metabolic reconstructions from genomes of highly enriched 'Candidatus Accumulibacter' and 'Candidatus Competibacter' bioreactor populations.</title>
        <authorList>
            <person name="Annavajhala M.K."/>
            <person name="Welles L."/>
            <person name="Abbas B."/>
            <person name="Sorokin D."/>
            <person name="Park H."/>
            <person name="Van Loosdrecht M."/>
            <person name="Chandran K."/>
        </authorList>
    </citation>
    <scope>NUCLEOTIDE SEQUENCE</scope>
    <source>
        <strain evidence="5">SBR_L</strain>
    </source>
</reference>
<gene>
    <name evidence="5" type="ORF">E4Q08_14775</name>
</gene>
<keyword evidence="2" id="KW-0808">Transferase</keyword>
<dbReference type="EMBL" id="SPMX01000042">
    <property type="protein sequence ID" value="NMQ06420.1"/>
    <property type="molecule type" value="Genomic_DNA"/>
</dbReference>
<dbReference type="InterPro" id="IPR005177">
    <property type="entry name" value="Kinase-pyrophosphorylase"/>
</dbReference>
<comment type="caution">
    <text evidence="5">The sequence shown here is derived from an EMBL/GenBank/DDBJ whole genome shotgun (WGS) entry which is preliminary data.</text>
</comment>
<dbReference type="PANTHER" id="PTHR31756">
    <property type="entry name" value="PYRUVATE, PHOSPHATE DIKINASE REGULATORY PROTEIN 1, CHLOROPLASTIC"/>
    <property type="match status" value="1"/>
</dbReference>
<evidence type="ECO:0000256" key="2">
    <source>
        <dbReference type="ARBA" id="ARBA00022679"/>
    </source>
</evidence>
<keyword evidence="3" id="KW-0547">Nucleotide-binding</keyword>
<evidence type="ECO:0000256" key="4">
    <source>
        <dbReference type="ARBA" id="ARBA00022777"/>
    </source>
</evidence>
<proteinExistence type="predicted"/>